<dbReference type="AlphaFoldDB" id="A0AAU9PJJ8"/>
<gene>
    <name evidence="3" type="ORF">LVIROSA_LOCUS35687</name>
</gene>
<feature type="domain" description="HAT C-terminal dimerisation" evidence="2">
    <location>
        <begin position="308"/>
        <end position="393"/>
    </location>
</feature>
<dbReference type="Proteomes" id="UP001157418">
    <property type="component" value="Unassembled WGS sequence"/>
</dbReference>
<feature type="compositionally biased region" description="Polar residues" evidence="1">
    <location>
        <begin position="149"/>
        <end position="172"/>
    </location>
</feature>
<feature type="compositionally biased region" description="Basic and acidic residues" evidence="1">
    <location>
        <begin position="285"/>
        <end position="294"/>
    </location>
</feature>
<evidence type="ECO:0000256" key="1">
    <source>
        <dbReference type="SAM" id="MobiDB-lite"/>
    </source>
</evidence>
<dbReference type="EMBL" id="CAKMRJ010005634">
    <property type="protein sequence ID" value="CAH1450252.1"/>
    <property type="molecule type" value="Genomic_DNA"/>
</dbReference>
<feature type="compositionally biased region" description="Low complexity" evidence="1">
    <location>
        <begin position="70"/>
        <end position="84"/>
    </location>
</feature>
<dbReference type="InterPro" id="IPR008906">
    <property type="entry name" value="HATC_C_dom"/>
</dbReference>
<proteinExistence type="predicted"/>
<dbReference type="InterPro" id="IPR012337">
    <property type="entry name" value="RNaseH-like_sf"/>
</dbReference>
<dbReference type="GO" id="GO:0046983">
    <property type="term" value="F:protein dimerization activity"/>
    <property type="evidence" value="ECO:0007669"/>
    <property type="project" value="InterPro"/>
</dbReference>
<feature type="compositionally biased region" description="Gly residues" evidence="1">
    <location>
        <begin position="85"/>
        <end position="98"/>
    </location>
</feature>
<feature type="region of interest" description="Disordered" evidence="1">
    <location>
        <begin position="227"/>
        <end position="294"/>
    </location>
</feature>
<dbReference type="SUPFAM" id="SSF53098">
    <property type="entry name" value="Ribonuclease H-like"/>
    <property type="match status" value="1"/>
</dbReference>
<feature type="compositionally biased region" description="Polar residues" evidence="1">
    <location>
        <begin position="49"/>
        <end position="62"/>
    </location>
</feature>
<feature type="compositionally biased region" description="Low complexity" evidence="1">
    <location>
        <begin position="246"/>
        <end position="261"/>
    </location>
</feature>
<evidence type="ECO:0000313" key="3">
    <source>
        <dbReference type="EMBL" id="CAH1450252.1"/>
    </source>
</evidence>
<dbReference type="PANTHER" id="PTHR23272">
    <property type="entry name" value="BED FINGER-RELATED"/>
    <property type="match status" value="1"/>
</dbReference>
<protein>
    <recommendedName>
        <fullName evidence="2">HAT C-terminal dimerisation domain-containing protein</fullName>
    </recommendedName>
</protein>
<feature type="region of interest" description="Disordered" evidence="1">
    <location>
        <begin position="146"/>
        <end position="172"/>
    </location>
</feature>
<organism evidence="3 4">
    <name type="scientific">Lactuca virosa</name>
    <dbReference type="NCBI Taxonomy" id="75947"/>
    <lineage>
        <taxon>Eukaryota</taxon>
        <taxon>Viridiplantae</taxon>
        <taxon>Streptophyta</taxon>
        <taxon>Embryophyta</taxon>
        <taxon>Tracheophyta</taxon>
        <taxon>Spermatophyta</taxon>
        <taxon>Magnoliopsida</taxon>
        <taxon>eudicotyledons</taxon>
        <taxon>Gunneridae</taxon>
        <taxon>Pentapetalae</taxon>
        <taxon>asterids</taxon>
        <taxon>campanulids</taxon>
        <taxon>Asterales</taxon>
        <taxon>Asteraceae</taxon>
        <taxon>Cichorioideae</taxon>
        <taxon>Cichorieae</taxon>
        <taxon>Lactucinae</taxon>
        <taxon>Lactuca</taxon>
    </lineage>
</organism>
<evidence type="ECO:0000313" key="4">
    <source>
        <dbReference type="Proteomes" id="UP001157418"/>
    </source>
</evidence>
<keyword evidence="4" id="KW-1185">Reference proteome</keyword>
<feature type="region of interest" description="Disordered" evidence="1">
    <location>
        <begin position="38"/>
        <end position="115"/>
    </location>
</feature>
<feature type="compositionally biased region" description="Basic and acidic residues" evidence="1">
    <location>
        <begin position="38"/>
        <end position="47"/>
    </location>
</feature>
<dbReference type="Pfam" id="PF05699">
    <property type="entry name" value="Dimer_Tnp_hAT"/>
    <property type="match status" value="1"/>
</dbReference>
<evidence type="ECO:0000259" key="2">
    <source>
        <dbReference type="Pfam" id="PF05699"/>
    </source>
</evidence>
<accession>A0AAU9PJJ8</accession>
<reference evidence="3 4" key="1">
    <citation type="submission" date="2022-01" db="EMBL/GenBank/DDBJ databases">
        <authorList>
            <person name="Xiong W."/>
            <person name="Schranz E."/>
        </authorList>
    </citation>
    <scope>NUCLEOTIDE SEQUENCE [LARGE SCALE GENOMIC DNA]</scope>
</reference>
<name>A0AAU9PJJ8_9ASTR</name>
<sequence>MYALNGLPSTYAHIIPTIRYSKPFPSFLEMRSMLSNEERSMLKEPKRGLQTSNCDTSSSPTVLATEHQSRSTNSSNNISRSSNGSRGGGSGGRGGRNGRGGRGRSSRPKGGTGNFFEGWGSSIPWPVYYPLQRGLLPTPPSSAHWPAAQWTNQSSSHAPSTQFPWNQPSQGQQQALFCNGQPTTNFSGWSNSPYASSDQATLLPHAFSTMNLHDPGTADWYMDTGATAHLNADPDPATQQPNSAAVTPVSSTIGTSSSDVSGPPRAPVHPITTSTHPMGTRKRHENVSRCEKEESRIQWANDSKSEQERYLTKDIEEEDEYFQSDNFTVLGWWKKRCGMFPILSFVARDVLGILVLTVASESTFGTRGRVLDSFRSYSTPKIVQALICCQDWIHSSDVKVNVEENIEDLDKFEEDVRELSAESIVLDI</sequence>
<dbReference type="PANTHER" id="PTHR23272:SF193">
    <property type="entry name" value="OS07G0624100 PROTEIN"/>
    <property type="match status" value="1"/>
</dbReference>
<comment type="caution">
    <text evidence="3">The sequence shown here is derived from an EMBL/GenBank/DDBJ whole genome shotgun (WGS) entry which is preliminary data.</text>
</comment>